<sequence>MDGGTDGWSDFVASSSFSQFGAGLESQFDLNIGSVLSSQALSSIEFCRIPEDDNFDINCIHPAIRAGFTPMSDQS</sequence>
<proteinExistence type="predicted"/>
<dbReference type="Proteomes" id="UP001605036">
    <property type="component" value="Unassembled WGS sequence"/>
</dbReference>
<comment type="caution">
    <text evidence="1">The sequence shown here is derived from an EMBL/GenBank/DDBJ whole genome shotgun (WGS) entry which is preliminary data.</text>
</comment>
<evidence type="ECO:0000313" key="1">
    <source>
        <dbReference type="EMBL" id="KAL2613754.1"/>
    </source>
</evidence>
<gene>
    <name evidence="1" type="ORF">R1flu_025446</name>
</gene>
<accession>A0ABD1XY76</accession>
<protein>
    <submittedName>
        <fullName evidence="1">Uncharacterized protein</fullName>
    </submittedName>
</protein>
<evidence type="ECO:0000313" key="2">
    <source>
        <dbReference type="Proteomes" id="UP001605036"/>
    </source>
</evidence>
<reference evidence="1 2" key="1">
    <citation type="submission" date="2024-09" db="EMBL/GenBank/DDBJ databases">
        <title>Chromosome-scale assembly of Riccia fluitans.</title>
        <authorList>
            <person name="Paukszto L."/>
            <person name="Sawicki J."/>
            <person name="Karawczyk K."/>
            <person name="Piernik-Szablinska J."/>
            <person name="Szczecinska M."/>
            <person name="Mazdziarz M."/>
        </authorList>
    </citation>
    <scope>NUCLEOTIDE SEQUENCE [LARGE SCALE GENOMIC DNA]</scope>
    <source>
        <strain evidence="1">Rf_01</strain>
        <tissue evidence="1">Aerial parts of the thallus</tissue>
    </source>
</reference>
<keyword evidence="2" id="KW-1185">Reference proteome</keyword>
<organism evidence="1 2">
    <name type="scientific">Riccia fluitans</name>
    <dbReference type="NCBI Taxonomy" id="41844"/>
    <lineage>
        <taxon>Eukaryota</taxon>
        <taxon>Viridiplantae</taxon>
        <taxon>Streptophyta</taxon>
        <taxon>Embryophyta</taxon>
        <taxon>Marchantiophyta</taxon>
        <taxon>Marchantiopsida</taxon>
        <taxon>Marchantiidae</taxon>
        <taxon>Marchantiales</taxon>
        <taxon>Ricciaceae</taxon>
        <taxon>Riccia</taxon>
    </lineage>
</organism>
<dbReference type="AlphaFoldDB" id="A0ABD1XY76"/>
<dbReference type="EMBL" id="JBHFFA010000007">
    <property type="protein sequence ID" value="KAL2613754.1"/>
    <property type="molecule type" value="Genomic_DNA"/>
</dbReference>
<name>A0ABD1XY76_9MARC</name>